<evidence type="ECO:0008006" key="3">
    <source>
        <dbReference type="Google" id="ProtNLM"/>
    </source>
</evidence>
<accession>A0A8T0DAW9</accession>
<organism evidence="1 2">
    <name type="scientific">Paragonimus westermani</name>
    <dbReference type="NCBI Taxonomy" id="34504"/>
    <lineage>
        <taxon>Eukaryota</taxon>
        <taxon>Metazoa</taxon>
        <taxon>Spiralia</taxon>
        <taxon>Lophotrochozoa</taxon>
        <taxon>Platyhelminthes</taxon>
        <taxon>Trematoda</taxon>
        <taxon>Digenea</taxon>
        <taxon>Plagiorchiida</taxon>
        <taxon>Troglotremata</taxon>
        <taxon>Troglotrematidae</taxon>
        <taxon>Paragonimus</taxon>
    </lineage>
</organism>
<dbReference type="Proteomes" id="UP000699462">
    <property type="component" value="Unassembled WGS sequence"/>
</dbReference>
<dbReference type="EMBL" id="JTDF01007635">
    <property type="protein sequence ID" value="KAF8564920.1"/>
    <property type="molecule type" value="Genomic_DNA"/>
</dbReference>
<evidence type="ECO:0000313" key="2">
    <source>
        <dbReference type="Proteomes" id="UP000699462"/>
    </source>
</evidence>
<dbReference type="AlphaFoldDB" id="A0A8T0DAW9"/>
<comment type="caution">
    <text evidence="1">The sequence shown here is derived from an EMBL/GenBank/DDBJ whole genome shotgun (WGS) entry which is preliminary data.</text>
</comment>
<reference evidence="1 2" key="1">
    <citation type="submission" date="2019-07" db="EMBL/GenBank/DDBJ databases">
        <title>Annotation for the trematode Paragonimus westermani.</title>
        <authorList>
            <person name="Choi Y.-J."/>
        </authorList>
    </citation>
    <scope>NUCLEOTIDE SEQUENCE [LARGE SCALE GENOMIC DNA]</scope>
    <source>
        <strain evidence="1">180907_Pwestermani</strain>
    </source>
</reference>
<evidence type="ECO:0000313" key="1">
    <source>
        <dbReference type="EMBL" id="KAF8564920.1"/>
    </source>
</evidence>
<gene>
    <name evidence="1" type="ORF">P879_08577</name>
</gene>
<protein>
    <recommendedName>
        <fullName evidence="3">SWIM-type domain-containing protein</fullName>
    </recommendedName>
</protein>
<proteinExistence type="predicted"/>
<sequence length="144" mass="16637">MVTKSGRRSQRGNWEGRSCDCHFSVEIALPCRHALFTHRQLGTTRKFPDYPRLTREFNAFIHTPASALETPLRTYVGPSGLSAFNGFGLLASRNLFRENFSQLIVDTRRILLTCRPYFPDIEKRWHPPSTWTLSQHPTHLQPLT</sequence>
<name>A0A8T0DAW9_9TREM</name>
<keyword evidence="2" id="KW-1185">Reference proteome</keyword>